<sequence>MAVYRFPWWRIVLGLVLVLALLITLLPLAVQTLTLRWLERQGLQAEFGYLGFSPLRGTLSLQDLRGRSERGDGFAVQRLLLDIAWTGLLDGRLQVENIELEGVQLDIAVTGGLRVGGIDIDALEATAEPAPPPDETRARPWTLQVERFGFRDLSVCYRDTAPAAAPPLHLCGSLVRIGSGAPVVAQTGAGPRVTFDGELVLAGLELRDLQVPATLLQLDTLSVQGGSLTAEQMTLARLELANLALAGRDAAAVAAQDNPFHLKLRRLLVAGIDRSTAVIAVKHIELDGPDMLLHRTRTGEMPLQVLVTDLASPGGERTPEADTKTTPEGAPAAGADGSADDLGAVGGDTPDAAPTPDTALVIDRVSLSDGKLLLLDESTPTPVRKSLRDITVSIEGLDSRAPGRPATLSLSAGLDEFGTMAVDGTVKPFAEALEVTLSGSLTAVNLLPFSGYMEQAIGYRIVSGQFSDQFRLAIADNQIDAVTELALHKLDINRLKAATAGEGSTESGLLPIGVALDLLREDDDRIALKLPVRGDLHDPDFSLTDVTTRVARKALTEAVINYYTPFGLVSLGSMLVSSATRLRFAPLEYAPGEVEPDEGAAERLQQLSQLLQKKKRLNLVFCPLATGPDRAQLYPDDHEGAAADAQVQRLRQLAQQRGEAAKRRLLALGVASEQVVLCSPAFDPDPALAPQVRISL</sequence>
<dbReference type="Pfam" id="PF05359">
    <property type="entry name" value="DUF748"/>
    <property type="match status" value="1"/>
</dbReference>
<dbReference type="RefSeq" id="WP_142905279.1">
    <property type="nucleotide sequence ID" value="NZ_ML660095.1"/>
</dbReference>
<dbReference type="GO" id="GO:0005886">
    <property type="term" value="C:plasma membrane"/>
    <property type="evidence" value="ECO:0007669"/>
    <property type="project" value="TreeGrafter"/>
</dbReference>
<evidence type="ECO:0000256" key="1">
    <source>
        <dbReference type="SAM" id="MobiDB-lite"/>
    </source>
</evidence>
<dbReference type="PANTHER" id="PTHR30441:SF8">
    <property type="entry name" value="DUF748 DOMAIN-CONTAINING PROTEIN"/>
    <property type="match status" value="1"/>
</dbReference>
<keyword evidence="3" id="KW-1185">Reference proteome</keyword>
<dbReference type="OrthoDB" id="6114420at2"/>
<evidence type="ECO:0000313" key="2">
    <source>
        <dbReference type="EMBL" id="TQV76070.1"/>
    </source>
</evidence>
<dbReference type="AlphaFoldDB" id="A0A545TFS3"/>
<accession>A0A545TFS3</accession>
<dbReference type="Proteomes" id="UP000319732">
    <property type="component" value="Unassembled WGS sequence"/>
</dbReference>
<comment type="caution">
    <text evidence="2">The sequence shown here is derived from an EMBL/GenBank/DDBJ whole genome shotgun (WGS) entry which is preliminary data.</text>
</comment>
<gene>
    <name evidence="2" type="ORF">FKG94_15790</name>
</gene>
<evidence type="ECO:0000313" key="3">
    <source>
        <dbReference type="Proteomes" id="UP000319732"/>
    </source>
</evidence>
<reference evidence="2 3" key="1">
    <citation type="submission" date="2019-06" db="EMBL/GenBank/DDBJ databases">
        <title>Whole genome sequence for Cellvibrionaceae sp. R142.</title>
        <authorList>
            <person name="Wang G."/>
        </authorList>
    </citation>
    <scope>NUCLEOTIDE SEQUENCE [LARGE SCALE GENOMIC DNA]</scope>
    <source>
        <strain evidence="2 3">R142</strain>
    </source>
</reference>
<dbReference type="InterPro" id="IPR052894">
    <property type="entry name" value="AsmA-related"/>
</dbReference>
<dbReference type="InterPro" id="IPR008023">
    <property type="entry name" value="DUF748"/>
</dbReference>
<dbReference type="GO" id="GO:0090313">
    <property type="term" value="P:regulation of protein targeting to membrane"/>
    <property type="evidence" value="ECO:0007669"/>
    <property type="project" value="TreeGrafter"/>
</dbReference>
<organism evidence="2 3">
    <name type="scientific">Exilibacterium tricleocarpae</name>
    <dbReference type="NCBI Taxonomy" id="2591008"/>
    <lineage>
        <taxon>Bacteria</taxon>
        <taxon>Pseudomonadati</taxon>
        <taxon>Pseudomonadota</taxon>
        <taxon>Gammaproteobacteria</taxon>
        <taxon>Cellvibrionales</taxon>
        <taxon>Cellvibrionaceae</taxon>
        <taxon>Exilibacterium</taxon>
    </lineage>
</organism>
<feature type="compositionally biased region" description="Low complexity" evidence="1">
    <location>
        <begin position="329"/>
        <end position="356"/>
    </location>
</feature>
<dbReference type="PANTHER" id="PTHR30441">
    <property type="entry name" value="DUF748 DOMAIN-CONTAINING PROTEIN"/>
    <property type="match status" value="1"/>
</dbReference>
<dbReference type="EMBL" id="VHSG01000015">
    <property type="protein sequence ID" value="TQV76070.1"/>
    <property type="molecule type" value="Genomic_DNA"/>
</dbReference>
<protein>
    <submittedName>
        <fullName evidence="2">DUF748 domain-containing protein</fullName>
    </submittedName>
</protein>
<feature type="region of interest" description="Disordered" evidence="1">
    <location>
        <begin position="311"/>
        <end position="356"/>
    </location>
</feature>
<name>A0A545TFS3_9GAMM</name>
<proteinExistence type="predicted"/>